<protein>
    <submittedName>
        <fullName evidence="1">DUF833-domain-containing protein</fullName>
    </submittedName>
</protein>
<organism evidence="1 2">
    <name type="scientific">Thelephora ganbajun</name>
    <name type="common">Ganba fungus</name>
    <dbReference type="NCBI Taxonomy" id="370292"/>
    <lineage>
        <taxon>Eukaryota</taxon>
        <taxon>Fungi</taxon>
        <taxon>Dikarya</taxon>
        <taxon>Basidiomycota</taxon>
        <taxon>Agaricomycotina</taxon>
        <taxon>Agaricomycetes</taxon>
        <taxon>Thelephorales</taxon>
        <taxon>Thelephoraceae</taxon>
        <taxon>Thelephora</taxon>
    </lineage>
</organism>
<name>A0ACB6Z3W7_THEGA</name>
<evidence type="ECO:0000313" key="1">
    <source>
        <dbReference type="EMBL" id="KAF9644070.1"/>
    </source>
</evidence>
<comment type="caution">
    <text evidence="1">The sequence shown here is derived from an EMBL/GenBank/DDBJ whole genome shotgun (WGS) entry which is preliminary data.</text>
</comment>
<evidence type="ECO:0000313" key="2">
    <source>
        <dbReference type="Proteomes" id="UP000886501"/>
    </source>
</evidence>
<proteinExistence type="predicted"/>
<sequence length="334" mass="36911">MCIGTFSVEHPDYALILAANRDEVLNRPTEHARFRRSFNDHVETTGHAEADILCGLDLQAGGTWLGLNKTSGCVIFLTNITESYKTYELSRGYLVSSLLLPSLSGNSIKEEIQNLLDLKSRFAGFNLLVFIPQVSKSESDGLWRLSYEVTKLSNNGGGNPITSRTLTSEERKGGAMSNGIDGKGGDEWPKVKDATRSLREVLKDDSERTEGPNPSRRSDEELAEELFGILSLCHHESPNIRYELRNTIQVVPFALSPQDTGNAESTKQALHDSCPRAAYGTMLSTVILVKRNGEALFVERNIWGHGPDDIPAKSTDRSTDRVFRFKLAIIPPSS</sequence>
<dbReference type="Proteomes" id="UP000886501">
    <property type="component" value="Unassembled WGS sequence"/>
</dbReference>
<keyword evidence="2" id="KW-1185">Reference proteome</keyword>
<reference evidence="1" key="2">
    <citation type="journal article" date="2020" name="Nat. Commun.">
        <title>Large-scale genome sequencing of mycorrhizal fungi provides insights into the early evolution of symbiotic traits.</title>
        <authorList>
            <person name="Miyauchi S."/>
            <person name="Kiss E."/>
            <person name="Kuo A."/>
            <person name="Drula E."/>
            <person name="Kohler A."/>
            <person name="Sanchez-Garcia M."/>
            <person name="Morin E."/>
            <person name="Andreopoulos B."/>
            <person name="Barry K.W."/>
            <person name="Bonito G."/>
            <person name="Buee M."/>
            <person name="Carver A."/>
            <person name="Chen C."/>
            <person name="Cichocki N."/>
            <person name="Clum A."/>
            <person name="Culley D."/>
            <person name="Crous P.W."/>
            <person name="Fauchery L."/>
            <person name="Girlanda M."/>
            <person name="Hayes R.D."/>
            <person name="Keri Z."/>
            <person name="LaButti K."/>
            <person name="Lipzen A."/>
            <person name="Lombard V."/>
            <person name="Magnuson J."/>
            <person name="Maillard F."/>
            <person name="Murat C."/>
            <person name="Nolan M."/>
            <person name="Ohm R.A."/>
            <person name="Pangilinan J."/>
            <person name="Pereira M.F."/>
            <person name="Perotto S."/>
            <person name="Peter M."/>
            <person name="Pfister S."/>
            <person name="Riley R."/>
            <person name="Sitrit Y."/>
            <person name="Stielow J.B."/>
            <person name="Szollosi G."/>
            <person name="Zifcakova L."/>
            <person name="Stursova M."/>
            <person name="Spatafora J.W."/>
            <person name="Tedersoo L."/>
            <person name="Vaario L.M."/>
            <person name="Yamada A."/>
            <person name="Yan M."/>
            <person name="Wang P."/>
            <person name="Xu J."/>
            <person name="Bruns T."/>
            <person name="Baldrian P."/>
            <person name="Vilgalys R."/>
            <person name="Dunand C."/>
            <person name="Henrissat B."/>
            <person name="Grigoriev I.V."/>
            <person name="Hibbett D."/>
            <person name="Nagy L.G."/>
            <person name="Martin F.M."/>
        </authorList>
    </citation>
    <scope>NUCLEOTIDE SEQUENCE</scope>
    <source>
        <strain evidence="1">P2</strain>
    </source>
</reference>
<reference evidence="1" key="1">
    <citation type="submission" date="2019-10" db="EMBL/GenBank/DDBJ databases">
        <authorList>
            <consortium name="DOE Joint Genome Institute"/>
            <person name="Kuo A."/>
            <person name="Miyauchi S."/>
            <person name="Kiss E."/>
            <person name="Drula E."/>
            <person name="Kohler A."/>
            <person name="Sanchez-Garcia M."/>
            <person name="Andreopoulos B."/>
            <person name="Barry K.W."/>
            <person name="Bonito G."/>
            <person name="Buee M."/>
            <person name="Carver A."/>
            <person name="Chen C."/>
            <person name="Cichocki N."/>
            <person name="Clum A."/>
            <person name="Culley D."/>
            <person name="Crous P.W."/>
            <person name="Fauchery L."/>
            <person name="Girlanda M."/>
            <person name="Hayes R."/>
            <person name="Keri Z."/>
            <person name="Labutti K."/>
            <person name="Lipzen A."/>
            <person name="Lombard V."/>
            <person name="Magnuson J."/>
            <person name="Maillard F."/>
            <person name="Morin E."/>
            <person name="Murat C."/>
            <person name="Nolan M."/>
            <person name="Ohm R."/>
            <person name="Pangilinan J."/>
            <person name="Pereira M."/>
            <person name="Perotto S."/>
            <person name="Peter M."/>
            <person name="Riley R."/>
            <person name="Sitrit Y."/>
            <person name="Stielow B."/>
            <person name="Szollosi G."/>
            <person name="Zifcakova L."/>
            <person name="Stursova M."/>
            <person name="Spatafora J.W."/>
            <person name="Tedersoo L."/>
            <person name="Vaario L.-M."/>
            <person name="Yamada A."/>
            <person name="Yan M."/>
            <person name="Wang P."/>
            <person name="Xu J."/>
            <person name="Bruns T."/>
            <person name="Baldrian P."/>
            <person name="Vilgalys R."/>
            <person name="Henrissat B."/>
            <person name="Grigoriev I.V."/>
            <person name="Hibbett D."/>
            <person name="Nagy L.G."/>
            <person name="Martin F.M."/>
        </authorList>
    </citation>
    <scope>NUCLEOTIDE SEQUENCE</scope>
    <source>
        <strain evidence="1">P2</strain>
    </source>
</reference>
<gene>
    <name evidence="1" type="ORF">BDM02DRAFT_3190926</name>
</gene>
<accession>A0ACB6Z3W7</accession>
<dbReference type="EMBL" id="MU118162">
    <property type="protein sequence ID" value="KAF9644070.1"/>
    <property type="molecule type" value="Genomic_DNA"/>
</dbReference>